<reference evidence="1 2" key="1">
    <citation type="journal article" date="2019" name="Nat. Ecol. Evol.">
        <title>Megaphylogeny resolves global patterns of mushroom evolution.</title>
        <authorList>
            <person name="Varga T."/>
            <person name="Krizsan K."/>
            <person name="Foldi C."/>
            <person name="Dima B."/>
            <person name="Sanchez-Garcia M."/>
            <person name="Sanchez-Ramirez S."/>
            <person name="Szollosi G.J."/>
            <person name="Szarkandi J.G."/>
            <person name="Papp V."/>
            <person name="Albert L."/>
            <person name="Andreopoulos W."/>
            <person name="Angelini C."/>
            <person name="Antonin V."/>
            <person name="Barry K.W."/>
            <person name="Bougher N.L."/>
            <person name="Buchanan P."/>
            <person name="Buyck B."/>
            <person name="Bense V."/>
            <person name="Catcheside P."/>
            <person name="Chovatia M."/>
            <person name="Cooper J."/>
            <person name="Damon W."/>
            <person name="Desjardin D."/>
            <person name="Finy P."/>
            <person name="Geml J."/>
            <person name="Haridas S."/>
            <person name="Hughes K."/>
            <person name="Justo A."/>
            <person name="Karasinski D."/>
            <person name="Kautmanova I."/>
            <person name="Kiss B."/>
            <person name="Kocsube S."/>
            <person name="Kotiranta H."/>
            <person name="LaButti K.M."/>
            <person name="Lechner B.E."/>
            <person name="Liimatainen K."/>
            <person name="Lipzen A."/>
            <person name="Lukacs Z."/>
            <person name="Mihaltcheva S."/>
            <person name="Morgado L.N."/>
            <person name="Niskanen T."/>
            <person name="Noordeloos M.E."/>
            <person name="Ohm R.A."/>
            <person name="Ortiz-Santana B."/>
            <person name="Ovrebo C."/>
            <person name="Racz N."/>
            <person name="Riley R."/>
            <person name="Savchenko A."/>
            <person name="Shiryaev A."/>
            <person name="Soop K."/>
            <person name="Spirin V."/>
            <person name="Szebenyi C."/>
            <person name="Tomsovsky M."/>
            <person name="Tulloss R.E."/>
            <person name="Uehling J."/>
            <person name="Grigoriev I.V."/>
            <person name="Vagvolgyi C."/>
            <person name="Papp T."/>
            <person name="Martin F.M."/>
            <person name="Miettinen O."/>
            <person name="Hibbett D.S."/>
            <person name="Nagy L.G."/>
        </authorList>
    </citation>
    <scope>NUCLEOTIDE SEQUENCE [LARGE SCALE GENOMIC DNA]</scope>
    <source>
        <strain evidence="1 2">NL-1719</strain>
    </source>
</reference>
<keyword evidence="2" id="KW-1185">Reference proteome</keyword>
<name>A0ACD2ZYE1_9AGAR</name>
<organism evidence="1 2">
    <name type="scientific">Pluteus cervinus</name>
    <dbReference type="NCBI Taxonomy" id="181527"/>
    <lineage>
        <taxon>Eukaryota</taxon>
        <taxon>Fungi</taxon>
        <taxon>Dikarya</taxon>
        <taxon>Basidiomycota</taxon>
        <taxon>Agaricomycotina</taxon>
        <taxon>Agaricomycetes</taxon>
        <taxon>Agaricomycetidae</taxon>
        <taxon>Agaricales</taxon>
        <taxon>Pluteineae</taxon>
        <taxon>Pluteaceae</taxon>
        <taxon>Pluteus</taxon>
    </lineage>
</organism>
<accession>A0ACD2ZYE1</accession>
<dbReference type="EMBL" id="ML209355">
    <property type="protein sequence ID" value="TFK58457.1"/>
    <property type="molecule type" value="Genomic_DNA"/>
</dbReference>
<protein>
    <submittedName>
        <fullName evidence="1">Uncharacterized protein</fullName>
    </submittedName>
</protein>
<gene>
    <name evidence="1" type="ORF">BDN72DRAFT_865916</name>
</gene>
<evidence type="ECO:0000313" key="2">
    <source>
        <dbReference type="Proteomes" id="UP000308600"/>
    </source>
</evidence>
<dbReference type="Proteomes" id="UP000308600">
    <property type="component" value="Unassembled WGS sequence"/>
</dbReference>
<sequence>MYPAASVMARFFSKSELRYLRALQSRRGWLIVGSAALNVLDFTTTPACELDLLVQKGDKHAIVSWLKCIGYDEGPRIWPPVLPATVVAPEVGPIYELIRLERPTATGKKQIIHLYLSHRNPIEAVLSFNLTCTMNFLTANDAVSLYPHSTFIQREGLCIENYRGRSTPRLLTSYLCRGWTIVHRPSFTDRTEPRSDYFSSKTWRFVGDNKCWVVPCYQGGRMEEVPIVDKQNGWQLRYRKGQSYTRLTPKVGAAIKRPPFCSVPLDITSNTSRRWYSVYVPRGQLEAVEIDFISKD</sequence>
<evidence type="ECO:0000313" key="1">
    <source>
        <dbReference type="EMBL" id="TFK58457.1"/>
    </source>
</evidence>
<proteinExistence type="predicted"/>